<sequence length="316" mass="34454">MGSVLHLLRDGAKSVASLGYSYAMYTVYAVSNRMSSRSVVACDREGTSAADGSSAASSAIDVSLTSYGKRIRGVYATVESICWGAQRPTRLILWLDDAGAVQNPPAMLRRLVARGLEIRHCPDYGPHKKYYPYCEQFAGDDHVLVTADDDVIYPRWWLRRLDDSYRDEMVGIGKQSAARRDPVVCHRAHVVRHEDSGIAPYVTWKECRTTRASLDNFATGTSGVLYGPAAQRAIRDAGDAWKILCPRADDVWLHFAVTAVGIPIRQTRSVPWTAPSRVETWGAGLAWGNVLGGENDEAIAATAAHFGHAGTAAVSQ</sequence>
<reference evidence="1" key="2">
    <citation type="submission" date="2020-09" db="EMBL/GenBank/DDBJ databases">
        <authorList>
            <person name="Sun Q."/>
            <person name="Zhou Y."/>
        </authorList>
    </citation>
    <scope>NUCLEOTIDE SEQUENCE</scope>
    <source>
        <strain evidence="1">CGMCC 1.12827</strain>
    </source>
</reference>
<dbReference type="AlphaFoldDB" id="A0A916SXM8"/>
<dbReference type="EMBL" id="BMGC01000003">
    <property type="protein sequence ID" value="GGB21932.1"/>
    <property type="molecule type" value="Genomic_DNA"/>
</dbReference>
<dbReference type="Proteomes" id="UP000621454">
    <property type="component" value="Unassembled WGS sequence"/>
</dbReference>
<accession>A0A916SXM8</accession>
<protein>
    <recommendedName>
        <fullName evidence="3">Glycosyl transferase family 2</fullName>
    </recommendedName>
</protein>
<evidence type="ECO:0008006" key="3">
    <source>
        <dbReference type="Google" id="ProtNLM"/>
    </source>
</evidence>
<proteinExistence type="predicted"/>
<gene>
    <name evidence="1" type="ORF">GCM10011489_07640</name>
</gene>
<evidence type="ECO:0000313" key="2">
    <source>
        <dbReference type="Proteomes" id="UP000621454"/>
    </source>
</evidence>
<keyword evidence="2" id="KW-1185">Reference proteome</keyword>
<name>A0A916SXM8_9ACTN</name>
<organism evidence="1 2">
    <name type="scientific">Gordonia jinhuaensis</name>
    <dbReference type="NCBI Taxonomy" id="1517702"/>
    <lineage>
        <taxon>Bacteria</taxon>
        <taxon>Bacillati</taxon>
        <taxon>Actinomycetota</taxon>
        <taxon>Actinomycetes</taxon>
        <taxon>Mycobacteriales</taxon>
        <taxon>Gordoniaceae</taxon>
        <taxon>Gordonia</taxon>
    </lineage>
</organism>
<comment type="caution">
    <text evidence="1">The sequence shown here is derived from an EMBL/GenBank/DDBJ whole genome shotgun (WGS) entry which is preliminary data.</text>
</comment>
<reference evidence="1" key="1">
    <citation type="journal article" date="2014" name="Int. J. Syst. Evol. Microbiol.">
        <title>Complete genome sequence of Corynebacterium casei LMG S-19264T (=DSM 44701T), isolated from a smear-ripened cheese.</title>
        <authorList>
            <consortium name="US DOE Joint Genome Institute (JGI-PGF)"/>
            <person name="Walter F."/>
            <person name="Albersmeier A."/>
            <person name="Kalinowski J."/>
            <person name="Ruckert C."/>
        </authorList>
    </citation>
    <scope>NUCLEOTIDE SEQUENCE</scope>
    <source>
        <strain evidence="1">CGMCC 1.12827</strain>
    </source>
</reference>
<evidence type="ECO:0000313" key="1">
    <source>
        <dbReference type="EMBL" id="GGB21932.1"/>
    </source>
</evidence>